<dbReference type="SUPFAM" id="SSF53067">
    <property type="entry name" value="Actin-like ATPase domain"/>
    <property type="match status" value="1"/>
</dbReference>
<organism evidence="1 2">
    <name type="scientific">Phellinidium pouzarii</name>
    <dbReference type="NCBI Taxonomy" id="167371"/>
    <lineage>
        <taxon>Eukaryota</taxon>
        <taxon>Fungi</taxon>
        <taxon>Dikarya</taxon>
        <taxon>Basidiomycota</taxon>
        <taxon>Agaricomycotina</taxon>
        <taxon>Agaricomycetes</taxon>
        <taxon>Hymenochaetales</taxon>
        <taxon>Hymenochaetaceae</taxon>
        <taxon>Phellinidium</taxon>
    </lineage>
</organism>
<dbReference type="EMBL" id="SGPK01000015">
    <property type="protein sequence ID" value="THH11372.1"/>
    <property type="molecule type" value="Genomic_DNA"/>
</dbReference>
<dbReference type="Proteomes" id="UP000308199">
    <property type="component" value="Unassembled WGS sequence"/>
</dbReference>
<evidence type="ECO:0000313" key="2">
    <source>
        <dbReference type="Proteomes" id="UP000308199"/>
    </source>
</evidence>
<gene>
    <name evidence="1" type="ORF">EW145_g710</name>
</gene>
<dbReference type="Pfam" id="PF00022">
    <property type="entry name" value="Actin"/>
    <property type="match status" value="1"/>
</dbReference>
<comment type="caution">
    <text evidence="1">The sequence shown here is derived from an EMBL/GenBank/DDBJ whole genome shotgun (WGS) entry which is preliminary data.</text>
</comment>
<evidence type="ECO:0000313" key="1">
    <source>
        <dbReference type="EMBL" id="THH11372.1"/>
    </source>
</evidence>
<name>A0A4S4LHD0_9AGAM</name>
<dbReference type="InterPro" id="IPR004000">
    <property type="entry name" value="Actin"/>
</dbReference>
<dbReference type="InterPro" id="IPR043129">
    <property type="entry name" value="ATPase_NBD"/>
</dbReference>
<dbReference type="OrthoDB" id="7340501at2759"/>
<reference evidence="1 2" key="1">
    <citation type="submission" date="2019-02" db="EMBL/GenBank/DDBJ databases">
        <title>Genome sequencing of the rare red list fungi Phellinidium pouzarii.</title>
        <authorList>
            <person name="Buettner E."/>
            <person name="Kellner H."/>
        </authorList>
    </citation>
    <scope>NUCLEOTIDE SEQUENCE [LARGE SCALE GENOMIC DNA]</scope>
    <source>
        <strain evidence="1 2">DSM 108285</strain>
    </source>
</reference>
<dbReference type="Gene3D" id="3.30.420.40">
    <property type="match status" value="1"/>
</dbReference>
<evidence type="ECO:0008006" key="3">
    <source>
        <dbReference type="Google" id="ProtNLM"/>
    </source>
</evidence>
<dbReference type="AlphaFoldDB" id="A0A4S4LHD0"/>
<proteinExistence type="predicted"/>
<accession>A0A4S4LHD0</accession>
<protein>
    <recommendedName>
        <fullName evidence="3">Actin-related protein 5</fullName>
    </recommendedName>
</protein>
<sequence>MFGADDADWAIYRKINNAAASSDEDEDLARLETVEQKLLAHDPTFQEEHTYSALAQRRSALIQAFRPQYFEGDPAGAARVHLSTERWRACETWFSPGMAGVDSAGLGEVVQNILARFNEQEKGRLVKNVFVTGAPSQLPELIPRLHNAMRPILPPDMPLNITRADNPTLDAWRGMAECSLNDTYWKNSVSNEEYNEWGGERIRRWWGGNWNSSFIDDSEA</sequence>
<keyword evidence="2" id="KW-1185">Reference proteome</keyword>